<name>A0A1T4YE33_9BACL</name>
<organism evidence="8 9">
    <name type="scientific">Sporosarcina newyorkensis</name>
    <dbReference type="NCBI Taxonomy" id="759851"/>
    <lineage>
        <taxon>Bacteria</taxon>
        <taxon>Bacillati</taxon>
        <taxon>Bacillota</taxon>
        <taxon>Bacilli</taxon>
        <taxon>Bacillales</taxon>
        <taxon>Caryophanaceae</taxon>
        <taxon>Sporosarcina</taxon>
    </lineage>
</organism>
<dbReference type="Pfam" id="PF04347">
    <property type="entry name" value="FliO"/>
    <property type="match status" value="1"/>
</dbReference>
<dbReference type="InterPro" id="IPR022781">
    <property type="entry name" value="Flagellar_biosynth_FliO"/>
</dbReference>
<accession>A0A1T4YE33</accession>
<evidence type="ECO:0000256" key="2">
    <source>
        <dbReference type="ARBA" id="ARBA00022475"/>
    </source>
</evidence>
<keyword evidence="8" id="KW-0282">Flagellum</keyword>
<evidence type="ECO:0000256" key="7">
    <source>
        <dbReference type="SAM" id="SignalP"/>
    </source>
</evidence>
<evidence type="ECO:0000256" key="1">
    <source>
        <dbReference type="ARBA" id="ARBA00004236"/>
    </source>
</evidence>
<keyword evidence="8" id="KW-0969">Cilium</keyword>
<keyword evidence="5 6" id="KW-0472">Membrane</keyword>
<dbReference type="GO" id="GO:0016020">
    <property type="term" value="C:membrane"/>
    <property type="evidence" value="ECO:0007669"/>
    <property type="project" value="InterPro"/>
</dbReference>
<keyword evidence="8" id="KW-0966">Cell projection</keyword>
<dbReference type="EMBL" id="FUYJ01000004">
    <property type="protein sequence ID" value="SKA99950.1"/>
    <property type="molecule type" value="Genomic_DNA"/>
</dbReference>
<reference evidence="9" key="1">
    <citation type="submission" date="2017-02" db="EMBL/GenBank/DDBJ databases">
        <authorList>
            <person name="Varghese N."/>
            <person name="Submissions S."/>
        </authorList>
    </citation>
    <scope>NUCLEOTIDE SEQUENCE [LARGE SCALE GENOMIC DNA]</scope>
    <source>
        <strain evidence="9">DSM 23966</strain>
    </source>
</reference>
<feature type="chain" id="PRO_5012188358" evidence="7">
    <location>
        <begin position="26"/>
        <end position="227"/>
    </location>
</feature>
<dbReference type="RefSeq" id="WP_078817744.1">
    <property type="nucleotide sequence ID" value="NZ_FUYJ01000004.1"/>
</dbReference>
<keyword evidence="2" id="KW-1003">Cell membrane</keyword>
<keyword evidence="3 6" id="KW-0812">Transmembrane</keyword>
<dbReference type="GO" id="GO:0044781">
    <property type="term" value="P:bacterial-type flagellum organization"/>
    <property type="evidence" value="ECO:0007669"/>
    <property type="project" value="InterPro"/>
</dbReference>
<dbReference type="AlphaFoldDB" id="A0A1T4YE33"/>
<gene>
    <name evidence="8" type="ORF">SAMN04244570_2383</name>
</gene>
<keyword evidence="9" id="KW-1185">Reference proteome</keyword>
<evidence type="ECO:0000256" key="4">
    <source>
        <dbReference type="ARBA" id="ARBA00022989"/>
    </source>
</evidence>
<protein>
    <submittedName>
        <fullName evidence="8">Flagellar protein FliO/FliZ</fullName>
    </submittedName>
</protein>
<comment type="subcellular location">
    <subcellularLocation>
        <location evidence="1">Cell membrane</location>
    </subcellularLocation>
</comment>
<evidence type="ECO:0000256" key="6">
    <source>
        <dbReference type="SAM" id="Phobius"/>
    </source>
</evidence>
<dbReference type="Proteomes" id="UP000190042">
    <property type="component" value="Unassembled WGS sequence"/>
</dbReference>
<feature type="transmembrane region" description="Helical" evidence="6">
    <location>
        <begin position="76"/>
        <end position="94"/>
    </location>
</feature>
<keyword evidence="7" id="KW-0732">Signal</keyword>
<evidence type="ECO:0000313" key="8">
    <source>
        <dbReference type="EMBL" id="SKA99950.1"/>
    </source>
</evidence>
<keyword evidence="4 6" id="KW-1133">Transmembrane helix</keyword>
<evidence type="ECO:0000256" key="5">
    <source>
        <dbReference type="ARBA" id="ARBA00023136"/>
    </source>
</evidence>
<evidence type="ECO:0000313" key="9">
    <source>
        <dbReference type="Proteomes" id="UP000190042"/>
    </source>
</evidence>
<proteinExistence type="predicted"/>
<evidence type="ECO:0000256" key="3">
    <source>
        <dbReference type="ARBA" id="ARBA00022692"/>
    </source>
</evidence>
<feature type="signal peptide" evidence="7">
    <location>
        <begin position="1"/>
        <end position="25"/>
    </location>
</feature>
<sequence length="227" mass="25573">MIAKIVTKWLIVLLVCLVFMPQAYAETDPDAKISDCIGKGKDCSSDTPLLDNPDSNKISDPETTMDPPKGLTAWDYIRTFLAFIFVIGLLVWLLRFLNKRNRNFDQTRLMTNLGGVSLGQHKSIQLVKMGNHYFVVGVGEDVQLLKEIEDPDEIADLLARYDQEGSEVQKGLISQVYQRFFAKSKSGDPVGEASDFSQLFSSKMEEIKADRKQQLDRMKGKGSDRDD</sequence>